<evidence type="ECO:0000313" key="1">
    <source>
        <dbReference type="EMBL" id="KAF2274000.1"/>
    </source>
</evidence>
<protein>
    <submittedName>
        <fullName evidence="1">Uncharacterized protein</fullName>
    </submittedName>
</protein>
<keyword evidence="2" id="KW-1185">Reference proteome</keyword>
<dbReference type="RefSeq" id="XP_033651539.1">
    <property type="nucleotide sequence ID" value="XM_033798912.1"/>
</dbReference>
<dbReference type="AlphaFoldDB" id="A0A6A6JBL3"/>
<evidence type="ECO:0000313" key="2">
    <source>
        <dbReference type="Proteomes" id="UP000800097"/>
    </source>
</evidence>
<gene>
    <name evidence="1" type="ORF">EI97DRAFT_435652</name>
</gene>
<reference evidence="1" key="1">
    <citation type="journal article" date="2020" name="Stud. Mycol.">
        <title>101 Dothideomycetes genomes: a test case for predicting lifestyles and emergence of pathogens.</title>
        <authorList>
            <person name="Haridas S."/>
            <person name="Albert R."/>
            <person name="Binder M."/>
            <person name="Bloem J."/>
            <person name="Labutti K."/>
            <person name="Salamov A."/>
            <person name="Andreopoulos B."/>
            <person name="Baker S."/>
            <person name="Barry K."/>
            <person name="Bills G."/>
            <person name="Bluhm B."/>
            <person name="Cannon C."/>
            <person name="Castanera R."/>
            <person name="Culley D."/>
            <person name="Daum C."/>
            <person name="Ezra D."/>
            <person name="Gonzalez J."/>
            <person name="Henrissat B."/>
            <person name="Kuo A."/>
            <person name="Liang C."/>
            <person name="Lipzen A."/>
            <person name="Lutzoni F."/>
            <person name="Magnuson J."/>
            <person name="Mondo S."/>
            <person name="Nolan M."/>
            <person name="Ohm R."/>
            <person name="Pangilinan J."/>
            <person name="Park H.-J."/>
            <person name="Ramirez L."/>
            <person name="Alfaro M."/>
            <person name="Sun H."/>
            <person name="Tritt A."/>
            <person name="Yoshinaga Y."/>
            <person name="Zwiers L.-H."/>
            <person name="Turgeon B."/>
            <person name="Goodwin S."/>
            <person name="Spatafora J."/>
            <person name="Crous P."/>
            <person name="Grigoriev I."/>
        </authorList>
    </citation>
    <scope>NUCLEOTIDE SEQUENCE</scope>
    <source>
        <strain evidence="1">CBS 379.55</strain>
    </source>
</reference>
<name>A0A6A6JBL3_WESOR</name>
<dbReference type="Proteomes" id="UP000800097">
    <property type="component" value="Unassembled WGS sequence"/>
</dbReference>
<organism evidence="1 2">
    <name type="scientific">Westerdykella ornata</name>
    <dbReference type="NCBI Taxonomy" id="318751"/>
    <lineage>
        <taxon>Eukaryota</taxon>
        <taxon>Fungi</taxon>
        <taxon>Dikarya</taxon>
        <taxon>Ascomycota</taxon>
        <taxon>Pezizomycotina</taxon>
        <taxon>Dothideomycetes</taxon>
        <taxon>Pleosporomycetidae</taxon>
        <taxon>Pleosporales</taxon>
        <taxon>Sporormiaceae</taxon>
        <taxon>Westerdykella</taxon>
    </lineage>
</organism>
<accession>A0A6A6JBL3</accession>
<dbReference type="GeneID" id="54552087"/>
<proteinExistence type="predicted"/>
<dbReference type="EMBL" id="ML986506">
    <property type="protein sequence ID" value="KAF2274000.1"/>
    <property type="molecule type" value="Genomic_DNA"/>
</dbReference>
<sequence length="63" mass="6928">MAATGLVPPSSRVPWKNYLWGQLSHEQPDPQLQVPEEAQPQLPMVNEAGGLDRCERRVVCGCG</sequence>